<keyword evidence="7" id="KW-1185">Reference proteome</keyword>
<name>A0AAV7DWN8_ARIFI</name>
<dbReference type="Gene3D" id="3.40.50.2000">
    <property type="entry name" value="Glycogen Phosphorylase B"/>
    <property type="match status" value="2"/>
</dbReference>
<evidence type="ECO:0000256" key="2">
    <source>
        <dbReference type="ARBA" id="ARBA00022676"/>
    </source>
</evidence>
<evidence type="ECO:0000313" key="6">
    <source>
        <dbReference type="EMBL" id="KAG9440409.1"/>
    </source>
</evidence>
<organism evidence="6 7">
    <name type="scientific">Aristolochia fimbriata</name>
    <name type="common">White veined hardy Dutchman's pipe vine</name>
    <dbReference type="NCBI Taxonomy" id="158543"/>
    <lineage>
        <taxon>Eukaryota</taxon>
        <taxon>Viridiplantae</taxon>
        <taxon>Streptophyta</taxon>
        <taxon>Embryophyta</taxon>
        <taxon>Tracheophyta</taxon>
        <taxon>Spermatophyta</taxon>
        <taxon>Magnoliopsida</taxon>
        <taxon>Magnoliidae</taxon>
        <taxon>Piperales</taxon>
        <taxon>Aristolochiaceae</taxon>
        <taxon>Aristolochia</taxon>
    </lineage>
</organism>
<reference evidence="6 7" key="1">
    <citation type="submission" date="2021-07" db="EMBL/GenBank/DDBJ databases">
        <title>The Aristolochia fimbriata genome: insights into angiosperm evolution, floral development and chemical biosynthesis.</title>
        <authorList>
            <person name="Jiao Y."/>
        </authorList>
    </citation>
    <scope>NUCLEOTIDE SEQUENCE [LARGE SCALE GENOMIC DNA]</scope>
    <source>
        <strain evidence="6">IBCAS-2021</strain>
        <tissue evidence="6">Leaf</tissue>
    </source>
</reference>
<comment type="caution">
    <text evidence="6">The sequence shown here is derived from an EMBL/GenBank/DDBJ whole genome shotgun (WGS) entry which is preliminary data.</text>
</comment>
<evidence type="ECO:0000256" key="1">
    <source>
        <dbReference type="ARBA" id="ARBA00009995"/>
    </source>
</evidence>
<dbReference type="Pfam" id="PF00201">
    <property type="entry name" value="UDPGT"/>
    <property type="match status" value="1"/>
</dbReference>
<evidence type="ECO:0000256" key="5">
    <source>
        <dbReference type="RuleBase" id="RU362057"/>
    </source>
</evidence>
<dbReference type="EMBL" id="JAINDJ010000008">
    <property type="protein sequence ID" value="KAG9440409.1"/>
    <property type="molecule type" value="Genomic_DNA"/>
</dbReference>
<dbReference type="GO" id="GO:0035251">
    <property type="term" value="F:UDP-glucosyltransferase activity"/>
    <property type="evidence" value="ECO:0007669"/>
    <property type="project" value="TreeGrafter"/>
</dbReference>
<keyword evidence="2 4" id="KW-0328">Glycosyltransferase</keyword>
<dbReference type="FunFam" id="3.40.50.2000:FF:000047">
    <property type="entry name" value="Glycosyltransferase"/>
    <property type="match status" value="1"/>
</dbReference>
<evidence type="ECO:0000256" key="4">
    <source>
        <dbReference type="RuleBase" id="RU003718"/>
    </source>
</evidence>
<comment type="similarity">
    <text evidence="1 4">Belongs to the UDP-glycosyltransferase family.</text>
</comment>
<dbReference type="AlphaFoldDB" id="A0AAV7DWN8"/>
<dbReference type="PANTHER" id="PTHR48047:SF45">
    <property type="entry name" value="SCOPOLETIN GLUCOSYLTRANSFERASE-LIKE"/>
    <property type="match status" value="1"/>
</dbReference>
<evidence type="ECO:0000256" key="3">
    <source>
        <dbReference type="ARBA" id="ARBA00022679"/>
    </source>
</evidence>
<accession>A0AAV7DWN8</accession>
<dbReference type="PANTHER" id="PTHR48047">
    <property type="entry name" value="GLYCOSYLTRANSFERASE"/>
    <property type="match status" value="1"/>
</dbReference>
<sequence>MGSPFSPRAVLPHDLEKMENTDMAKESRKLHIFFIPFMAQGHMIPMIDTAKLFAARGVKASVILTPHNASVFAHAIERAGSSAGGRGSSSTIQILALELPPEFRLPRGIQNLDESRSESESGEFMRASTELEEPFRRLVERHRPDCVVSDYFFPWTADVAGSFSVPRLVFNGLSFFSLCVDDSLRRLQPHATATADDAPFNVPELPDRIELTKAQLPDALKYRTAFTELFERVHVAETKSHGLVMNSFYELERKYVDHFRNKMGKKAWHLGPVSLCNKDMSSVDMAERGMKSSIDCNDCLSWLDAQKPGSVLYLCFGSFCHFTPSQLVEIATALESGDCSFIWVLKNGTTLPDDFVDRTEGIKGLIIRGWAPQMMILNHPAVGGFVTHCGWNSILEGISAGVPMITWPVFAEQFYNEKLVTEVLGVGVGVGNRSWVSWESENSDVIGREKIENVMRSVMGDGETAERVKGKVQELREQGKKATDVGGSSYDDLSCLLKELESLCC</sequence>
<dbReference type="InterPro" id="IPR002213">
    <property type="entry name" value="UDP_glucos_trans"/>
</dbReference>
<dbReference type="EC" id="2.4.1.-" evidence="5"/>
<dbReference type="CDD" id="cd03784">
    <property type="entry name" value="GT1_Gtf-like"/>
    <property type="match status" value="1"/>
</dbReference>
<protein>
    <recommendedName>
        <fullName evidence="5">Glycosyltransferase</fullName>
        <ecNumber evidence="5">2.4.1.-</ecNumber>
    </recommendedName>
</protein>
<dbReference type="Proteomes" id="UP000825729">
    <property type="component" value="Unassembled WGS sequence"/>
</dbReference>
<keyword evidence="3 4" id="KW-0808">Transferase</keyword>
<evidence type="ECO:0000313" key="7">
    <source>
        <dbReference type="Proteomes" id="UP000825729"/>
    </source>
</evidence>
<dbReference type="PROSITE" id="PS00375">
    <property type="entry name" value="UDPGT"/>
    <property type="match status" value="1"/>
</dbReference>
<dbReference type="SUPFAM" id="SSF53756">
    <property type="entry name" value="UDP-Glycosyltransferase/glycogen phosphorylase"/>
    <property type="match status" value="1"/>
</dbReference>
<gene>
    <name evidence="6" type="ORF">H6P81_020574</name>
</gene>
<dbReference type="InterPro" id="IPR035595">
    <property type="entry name" value="UDP_glycos_trans_CS"/>
</dbReference>
<proteinExistence type="inferred from homology"/>